<reference evidence="3 4" key="1">
    <citation type="submission" date="2017-01" db="EMBL/GenBank/DDBJ databases">
        <authorList>
            <person name="Varghese N."/>
            <person name="Submissions S."/>
        </authorList>
    </citation>
    <scope>NUCLEOTIDE SEQUENCE [LARGE SCALE GENOMIC DNA]</scope>
    <source>
        <strain evidence="3 4">ATCC 35905</strain>
    </source>
</reference>
<dbReference type="AlphaFoldDB" id="A0A8G2CL67"/>
<dbReference type="InterPro" id="IPR027417">
    <property type="entry name" value="P-loop_NTPase"/>
</dbReference>
<keyword evidence="4" id="KW-1185">Reference proteome</keyword>
<evidence type="ECO:0000259" key="2">
    <source>
        <dbReference type="Pfam" id="PF17289"/>
    </source>
</evidence>
<gene>
    <name evidence="3" type="ORF">SAMN05421828_11251</name>
</gene>
<dbReference type="EMBL" id="FTNE01000012">
    <property type="protein sequence ID" value="SIQ94554.1"/>
    <property type="molecule type" value="Genomic_DNA"/>
</dbReference>
<dbReference type="InterPro" id="IPR006517">
    <property type="entry name" value="Phage_terminase_lsu-like_C"/>
</dbReference>
<proteinExistence type="predicted"/>
<dbReference type="Gene3D" id="3.40.50.300">
    <property type="entry name" value="P-loop containing nucleotide triphosphate hydrolases"/>
    <property type="match status" value="1"/>
</dbReference>
<dbReference type="NCBIfam" id="TIGR01630">
    <property type="entry name" value="psiM2_ORF9"/>
    <property type="match status" value="1"/>
</dbReference>
<dbReference type="RefSeq" id="WP_245801557.1">
    <property type="nucleotide sequence ID" value="NZ_FTNE01000012.1"/>
</dbReference>
<feature type="domain" description="Terminase large subunit gp17-like C-terminal" evidence="2">
    <location>
        <begin position="300"/>
        <end position="447"/>
    </location>
</feature>
<accession>A0A8G2CL67</accession>
<dbReference type="InterPro" id="IPR035421">
    <property type="entry name" value="Terminase_6C"/>
</dbReference>
<dbReference type="Pfam" id="PF17289">
    <property type="entry name" value="Terminase_6C"/>
    <property type="match status" value="1"/>
</dbReference>
<keyword evidence="1" id="KW-1188">Viral release from host cell</keyword>
<organism evidence="3 4">
    <name type="scientific">Acidiphilium rubrum</name>
    <dbReference type="NCBI Taxonomy" id="526"/>
    <lineage>
        <taxon>Bacteria</taxon>
        <taxon>Pseudomonadati</taxon>
        <taxon>Pseudomonadota</taxon>
        <taxon>Alphaproteobacteria</taxon>
        <taxon>Acetobacterales</taxon>
        <taxon>Acidocellaceae</taxon>
        <taxon>Acidiphilium</taxon>
    </lineage>
</organism>
<comment type="caution">
    <text evidence="3">The sequence shown here is derived from an EMBL/GenBank/DDBJ whole genome shotgun (WGS) entry which is preliminary data.</text>
</comment>
<dbReference type="Proteomes" id="UP000186308">
    <property type="component" value="Unassembled WGS sequence"/>
</dbReference>
<evidence type="ECO:0000313" key="4">
    <source>
        <dbReference type="Proteomes" id="UP000186308"/>
    </source>
</evidence>
<sequence length="467" mass="50412">MKCSAGDDDLGPAASSGGVTDFKAFAETLCATWGQKPARHHLVLIDALQRVADGSTDRLMVQMPPGAAKSTYASVLFPAYWFASKPQSEVIAACHTASLAEHFGRRLRGVIAEQGAPFGLALEANSRSAGRFSLTGGGQYFAAGVRGPITGRRADLILIDDPVKSWAEADSKVARRSLFDWYRAELLSRLKPGGRVVLIMTRWHVDDLAGRLMKEDQNWSTLRFPALAEADDPLGRVLGEALWPEWQTTAEIIRRRETVGKRVFSALYQQSPTVDQCEAFDVPLLGRFTGTPAVVRTVRAWDLAATVASPGRDPDWTVGLKLGALEDGRLVVLDVIRVRVGPAEVERLLVQTARGDGVATIISLAQDPGQAGVAQMAYLKRALSGFNVVSSPETGSKLVRALQSSAVIGRGGMLLVDARWTADFIEELQLFPNGDKDDQVDALSRAVTTIGEIPAVSRTALHTLMGR</sequence>
<protein>
    <submittedName>
        <fullName evidence="3">Phage uncharacterized protein (Putative large terminase), C-terminal domain-containing protein</fullName>
    </submittedName>
</protein>
<evidence type="ECO:0000313" key="3">
    <source>
        <dbReference type="EMBL" id="SIQ94554.1"/>
    </source>
</evidence>
<dbReference type="Pfam" id="PF03237">
    <property type="entry name" value="Terminase_6N"/>
    <property type="match status" value="1"/>
</dbReference>
<evidence type="ECO:0000256" key="1">
    <source>
        <dbReference type="ARBA" id="ARBA00022612"/>
    </source>
</evidence>
<name>A0A8G2CL67_ACIRU</name>